<dbReference type="GO" id="GO:0003677">
    <property type="term" value="F:DNA binding"/>
    <property type="evidence" value="ECO:0007669"/>
    <property type="project" value="InterPro"/>
</dbReference>
<evidence type="ECO:0000256" key="1">
    <source>
        <dbReference type="SAM" id="MobiDB-lite"/>
    </source>
</evidence>
<dbReference type="RefSeq" id="WP_164209701.1">
    <property type="nucleotide sequence ID" value="NZ_JAAGMP010001879.1"/>
</dbReference>
<dbReference type="SMART" id="SM00530">
    <property type="entry name" value="HTH_XRE"/>
    <property type="match status" value="1"/>
</dbReference>
<organism evidence="3 4">
    <name type="scientific">Streptomyces parvus</name>
    <dbReference type="NCBI Taxonomy" id="66428"/>
    <lineage>
        <taxon>Bacteria</taxon>
        <taxon>Bacillati</taxon>
        <taxon>Actinomycetota</taxon>
        <taxon>Actinomycetes</taxon>
        <taxon>Kitasatosporales</taxon>
        <taxon>Streptomycetaceae</taxon>
        <taxon>Streptomyces</taxon>
    </lineage>
</organism>
<reference evidence="3 4" key="1">
    <citation type="submission" date="2020-01" db="EMBL/GenBank/DDBJ databases">
        <title>Insect and environment-associated Actinomycetes.</title>
        <authorList>
            <person name="Currrie C."/>
            <person name="Chevrette M."/>
            <person name="Carlson C."/>
            <person name="Stubbendieck R."/>
            <person name="Wendt-Pienkowski E."/>
        </authorList>
    </citation>
    <scope>NUCLEOTIDE SEQUENCE [LARGE SCALE GENOMIC DNA]</scope>
    <source>
        <strain evidence="3 4">SID7590</strain>
    </source>
</reference>
<dbReference type="AlphaFoldDB" id="A0A7K3SBN9"/>
<dbReference type="Proteomes" id="UP000469670">
    <property type="component" value="Unassembled WGS sequence"/>
</dbReference>
<sequence>MSETVSATADPKGGPGGEHGRGTVGPRIRSFRRRAGLSQEAAASGAGISARALRDIERGRARRPRAYTLRSLAGTLGLS</sequence>
<dbReference type="Gene3D" id="1.10.260.40">
    <property type="entry name" value="lambda repressor-like DNA-binding domains"/>
    <property type="match status" value="1"/>
</dbReference>
<dbReference type="EMBL" id="JAAGMP010001879">
    <property type="protein sequence ID" value="NEC24759.1"/>
    <property type="molecule type" value="Genomic_DNA"/>
</dbReference>
<proteinExistence type="predicted"/>
<dbReference type="CDD" id="cd00093">
    <property type="entry name" value="HTH_XRE"/>
    <property type="match status" value="1"/>
</dbReference>
<evidence type="ECO:0000313" key="3">
    <source>
        <dbReference type="EMBL" id="NEC24759.1"/>
    </source>
</evidence>
<evidence type="ECO:0000313" key="4">
    <source>
        <dbReference type="Proteomes" id="UP000469670"/>
    </source>
</evidence>
<dbReference type="SUPFAM" id="SSF47413">
    <property type="entry name" value="lambda repressor-like DNA-binding domains"/>
    <property type="match status" value="1"/>
</dbReference>
<dbReference type="Pfam" id="PF13560">
    <property type="entry name" value="HTH_31"/>
    <property type="match status" value="1"/>
</dbReference>
<evidence type="ECO:0000259" key="2">
    <source>
        <dbReference type="PROSITE" id="PS50943"/>
    </source>
</evidence>
<dbReference type="InterPro" id="IPR001387">
    <property type="entry name" value="Cro/C1-type_HTH"/>
</dbReference>
<protein>
    <submittedName>
        <fullName evidence="3">Helix-turn-helix transcriptional regulator</fullName>
    </submittedName>
</protein>
<comment type="caution">
    <text evidence="3">The sequence shown here is derived from an EMBL/GenBank/DDBJ whole genome shotgun (WGS) entry which is preliminary data.</text>
</comment>
<dbReference type="PROSITE" id="PS50943">
    <property type="entry name" value="HTH_CROC1"/>
    <property type="match status" value="1"/>
</dbReference>
<dbReference type="InterPro" id="IPR010982">
    <property type="entry name" value="Lambda_DNA-bd_dom_sf"/>
</dbReference>
<accession>A0A7K3SBN9</accession>
<gene>
    <name evidence="3" type="ORF">G3I50_41930</name>
</gene>
<feature type="region of interest" description="Disordered" evidence="1">
    <location>
        <begin position="1"/>
        <end position="27"/>
    </location>
</feature>
<name>A0A7K3SBN9_9ACTN</name>
<feature type="domain" description="HTH cro/C1-type" evidence="2">
    <location>
        <begin position="28"/>
        <end position="79"/>
    </location>
</feature>
<feature type="non-terminal residue" evidence="3">
    <location>
        <position position="79"/>
    </location>
</feature>